<dbReference type="Proteomes" id="UP000322699">
    <property type="component" value="Unassembled WGS sequence"/>
</dbReference>
<evidence type="ECO:0000256" key="1">
    <source>
        <dbReference type="SAM" id="MobiDB-lite"/>
    </source>
</evidence>
<gene>
    <name evidence="2" type="ORF">LF1_06310</name>
</gene>
<protein>
    <submittedName>
        <fullName evidence="2">Putative addiction module component</fullName>
    </submittedName>
</protein>
<dbReference type="InterPro" id="IPR013406">
    <property type="entry name" value="CHP02574_addiction_mod"/>
</dbReference>
<dbReference type="OrthoDB" id="8909055at2"/>
<sequence length="83" mass="9464">MNVEEMIATIQRMDPKDQVLIASRVLDELCLSGRFPLSDEAKAELDRREQELLANPSRGQTWEEVQKELGWSSSSDGEEADER</sequence>
<accession>A0A5B1CC29</accession>
<comment type="caution">
    <text evidence="2">The sequence shown here is derived from an EMBL/GenBank/DDBJ whole genome shotgun (WGS) entry which is preliminary data.</text>
</comment>
<proteinExistence type="predicted"/>
<organism evidence="2 3">
    <name type="scientific">Rubripirellula obstinata</name>
    <dbReference type="NCBI Taxonomy" id="406547"/>
    <lineage>
        <taxon>Bacteria</taxon>
        <taxon>Pseudomonadati</taxon>
        <taxon>Planctomycetota</taxon>
        <taxon>Planctomycetia</taxon>
        <taxon>Pirellulales</taxon>
        <taxon>Pirellulaceae</taxon>
        <taxon>Rubripirellula</taxon>
    </lineage>
</organism>
<evidence type="ECO:0000313" key="2">
    <source>
        <dbReference type="EMBL" id="KAA1258116.1"/>
    </source>
</evidence>
<name>A0A5B1CC29_9BACT</name>
<keyword evidence="3" id="KW-1185">Reference proteome</keyword>
<feature type="region of interest" description="Disordered" evidence="1">
    <location>
        <begin position="54"/>
        <end position="83"/>
    </location>
</feature>
<dbReference type="AlphaFoldDB" id="A0A5B1CC29"/>
<dbReference type="EMBL" id="VRLW01000001">
    <property type="protein sequence ID" value="KAA1258116.1"/>
    <property type="molecule type" value="Genomic_DNA"/>
</dbReference>
<dbReference type="Pfam" id="PF09720">
    <property type="entry name" value="Unstab_antitox"/>
    <property type="match status" value="1"/>
</dbReference>
<evidence type="ECO:0000313" key="3">
    <source>
        <dbReference type="Proteomes" id="UP000322699"/>
    </source>
</evidence>
<dbReference type="RefSeq" id="WP_068258930.1">
    <property type="nucleotide sequence ID" value="NZ_LWSK01000007.1"/>
</dbReference>
<reference evidence="2 3" key="1">
    <citation type="submission" date="2019-08" db="EMBL/GenBank/DDBJ databases">
        <title>Deep-cultivation of Planctomycetes and their phenomic and genomic characterization uncovers novel biology.</title>
        <authorList>
            <person name="Wiegand S."/>
            <person name="Jogler M."/>
            <person name="Boedeker C."/>
            <person name="Pinto D."/>
            <person name="Vollmers J."/>
            <person name="Rivas-Marin E."/>
            <person name="Kohn T."/>
            <person name="Peeters S.H."/>
            <person name="Heuer A."/>
            <person name="Rast P."/>
            <person name="Oberbeckmann S."/>
            <person name="Bunk B."/>
            <person name="Jeske O."/>
            <person name="Meyerdierks A."/>
            <person name="Storesund J.E."/>
            <person name="Kallscheuer N."/>
            <person name="Luecker S."/>
            <person name="Lage O.M."/>
            <person name="Pohl T."/>
            <person name="Merkel B.J."/>
            <person name="Hornburger P."/>
            <person name="Mueller R.-W."/>
            <person name="Bruemmer F."/>
            <person name="Labrenz M."/>
            <person name="Spormann A.M."/>
            <person name="Op Den Camp H."/>
            <person name="Overmann J."/>
            <person name="Amann R."/>
            <person name="Jetten M.S.M."/>
            <person name="Mascher T."/>
            <person name="Medema M.H."/>
            <person name="Devos D.P."/>
            <person name="Kaster A.-K."/>
            <person name="Ovreas L."/>
            <person name="Rohde M."/>
            <person name="Galperin M.Y."/>
            <person name="Jogler C."/>
        </authorList>
    </citation>
    <scope>NUCLEOTIDE SEQUENCE [LARGE SCALE GENOMIC DNA]</scope>
    <source>
        <strain evidence="2 3">LF1</strain>
    </source>
</reference>